<evidence type="ECO:0000259" key="3">
    <source>
        <dbReference type="PROSITE" id="PS51000"/>
    </source>
</evidence>
<dbReference type="InterPro" id="IPR001034">
    <property type="entry name" value="DeoR_HTH"/>
</dbReference>
<dbReference type="InterPro" id="IPR051534">
    <property type="entry name" value="CBASS_pafABC_assoc_protein"/>
</dbReference>
<reference evidence="4 5" key="1">
    <citation type="journal article" date="2021" name="Int. J. Syst. Evol. Microbiol.">
        <title>Reticulibacter mediterranei gen. nov., sp. nov., within the new family Reticulibacteraceae fam. nov., and Ktedonospora formicarum gen. nov., sp. nov., Ktedonobacter robiniae sp. nov., Dictyobacter formicarum sp. nov. and Dictyobacter arantiisoli sp. nov., belonging to the class Ktedonobacteria.</title>
        <authorList>
            <person name="Yabe S."/>
            <person name="Zheng Y."/>
            <person name="Wang C.M."/>
            <person name="Sakai Y."/>
            <person name="Abe K."/>
            <person name="Yokota A."/>
            <person name="Donadio S."/>
            <person name="Cavaletti L."/>
            <person name="Monciardini P."/>
        </authorList>
    </citation>
    <scope>NUCLEOTIDE SEQUENCE [LARGE SCALE GENOMIC DNA]</scope>
    <source>
        <strain evidence="4 5">SOSP1-9</strain>
    </source>
</reference>
<accession>A0ABQ3VEK9</accession>
<evidence type="ECO:0000313" key="5">
    <source>
        <dbReference type="Proteomes" id="UP000635565"/>
    </source>
</evidence>
<dbReference type="InterPro" id="IPR036390">
    <property type="entry name" value="WH_DNA-bd_sf"/>
</dbReference>
<dbReference type="PANTHER" id="PTHR34580">
    <property type="match status" value="1"/>
</dbReference>
<dbReference type="Pfam" id="PF08279">
    <property type="entry name" value="HTH_11"/>
    <property type="match status" value="1"/>
</dbReference>
<dbReference type="Pfam" id="PF13280">
    <property type="entry name" value="WYL"/>
    <property type="match status" value="1"/>
</dbReference>
<dbReference type="InterPro" id="IPR026881">
    <property type="entry name" value="WYL_dom"/>
</dbReference>
<comment type="caution">
    <text evidence="4">The sequence shown here is derived from an EMBL/GenBank/DDBJ whole genome shotgun (WGS) entry which is preliminary data.</text>
</comment>
<evidence type="ECO:0000256" key="2">
    <source>
        <dbReference type="ARBA" id="ARBA00023163"/>
    </source>
</evidence>
<evidence type="ECO:0000313" key="4">
    <source>
        <dbReference type="EMBL" id="GHO84210.1"/>
    </source>
</evidence>
<keyword evidence="1" id="KW-0805">Transcription regulation</keyword>
<evidence type="ECO:0000256" key="1">
    <source>
        <dbReference type="ARBA" id="ARBA00023015"/>
    </source>
</evidence>
<keyword evidence="2" id="KW-0804">Transcription</keyword>
<dbReference type="SUPFAM" id="SSF46785">
    <property type="entry name" value="Winged helix' DNA-binding domain"/>
    <property type="match status" value="1"/>
</dbReference>
<dbReference type="Proteomes" id="UP000635565">
    <property type="component" value="Unassembled WGS sequence"/>
</dbReference>
<dbReference type="PIRSF" id="PIRSF016838">
    <property type="entry name" value="PafC"/>
    <property type="match status" value="1"/>
</dbReference>
<dbReference type="RefSeq" id="WP_201361847.1">
    <property type="nucleotide sequence ID" value="NZ_BNJJ01000005.1"/>
</dbReference>
<dbReference type="PROSITE" id="PS51000">
    <property type="entry name" value="HTH_DEOR_2"/>
    <property type="match status" value="1"/>
</dbReference>
<proteinExistence type="predicted"/>
<dbReference type="PANTHER" id="PTHR34580:SF3">
    <property type="entry name" value="PROTEIN PAFB"/>
    <property type="match status" value="1"/>
</dbReference>
<keyword evidence="5" id="KW-1185">Reference proteome</keyword>
<dbReference type="PROSITE" id="PS52050">
    <property type="entry name" value="WYL"/>
    <property type="match status" value="1"/>
</dbReference>
<protein>
    <submittedName>
        <fullName evidence="4">Transcriptional regulator</fullName>
    </submittedName>
</protein>
<dbReference type="Gene3D" id="1.10.10.10">
    <property type="entry name" value="Winged helix-like DNA-binding domain superfamily/Winged helix DNA-binding domain"/>
    <property type="match status" value="1"/>
</dbReference>
<feature type="domain" description="HTH deoR-type" evidence="3">
    <location>
        <begin position="4"/>
        <end position="69"/>
    </location>
</feature>
<dbReference type="EMBL" id="BNJJ01000005">
    <property type="protein sequence ID" value="GHO84210.1"/>
    <property type="molecule type" value="Genomic_DNA"/>
</dbReference>
<dbReference type="InterPro" id="IPR036388">
    <property type="entry name" value="WH-like_DNA-bd_sf"/>
</dbReference>
<name>A0ABQ3VEK9_9CHLR</name>
<organism evidence="4 5">
    <name type="scientific">Dictyobacter formicarum</name>
    <dbReference type="NCBI Taxonomy" id="2778368"/>
    <lineage>
        <taxon>Bacteria</taxon>
        <taxon>Bacillati</taxon>
        <taxon>Chloroflexota</taxon>
        <taxon>Ktedonobacteria</taxon>
        <taxon>Ktedonobacterales</taxon>
        <taxon>Dictyobacteraceae</taxon>
        <taxon>Dictyobacter</taxon>
    </lineage>
</organism>
<dbReference type="InterPro" id="IPR013196">
    <property type="entry name" value="HTH_11"/>
</dbReference>
<sequence>MYHPSTRLLTILDLLQMHPYLSGEELARRLEVEPRTVRRYIGMLQDMGMPIEGNRGPGGGYRLRSGFKLPPLLFTEEEATAVMLGLLGASWLEIDLSAVAVEGALAKVYRILPAKGRERLQAISTNMMLSPQQKDTRPDSSLLVRLSEAAHAHLRTTIDYSSHHNQSSTRTIEPYGVAGWKGHWYVVGYCTLRQSYRMFRLDRIHQVQIHTETFVPAKDFDYQDYILKHLVTIPEKWLIEVEFQEEFYLVQHKIPSAHGKLIPTPTGVLFQSHHVDLPSMARYLMNLNLPFVIHQPPELRTALLQLAEDMIRIATAGRENVSVEP</sequence>
<dbReference type="InterPro" id="IPR028349">
    <property type="entry name" value="PafC-like"/>
</dbReference>
<gene>
    <name evidence="4" type="ORF">KSZ_22160</name>
</gene>